<evidence type="ECO:0000256" key="1">
    <source>
        <dbReference type="SAM" id="SignalP"/>
    </source>
</evidence>
<dbReference type="InterPro" id="IPR012645">
    <property type="entry name" value="CHP02301"/>
</dbReference>
<evidence type="ECO:0000313" key="3">
    <source>
        <dbReference type="Proteomes" id="UP000193083"/>
    </source>
</evidence>
<keyword evidence="3" id="KW-1185">Reference proteome</keyword>
<evidence type="ECO:0000313" key="2">
    <source>
        <dbReference type="EMBL" id="SMH43767.1"/>
    </source>
</evidence>
<sequence>MIRRLAAAQIFGQKWRMVRGALLSVAILSAMLAAPASTRAAEAPFESRLLRLSEILGSLHYLRNLCGETSNQWREEMETLLRTENPEPALRARYVSSFNNGYRSFAAGYSTCTESAYTAISRYMKEGKELSRDIAVRFGN</sequence>
<proteinExistence type="predicted"/>
<dbReference type="EMBL" id="FXBL01000004">
    <property type="protein sequence ID" value="SMH43767.1"/>
    <property type="molecule type" value="Genomic_DNA"/>
</dbReference>
<accession>A0A1X7P0J0</accession>
<dbReference type="AlphaFoldDB" id="A0A1X7P0J0"/>
<gene>
    <name evidence="2" type="ORF">SAMN02982922_2947</name>
</gene>
<protein>
    <submittedName>
        <fullName evidence="2">TIGR02301 family protein</fullName>
    </submittedName>
</protein>
<dbReference type="Pfam" id="PF09539">
    <property type="entry name" value="DUF2385"/>
    <property type="match status" value="1"/>
</dbReference>
<dbReference type="Proteomes" id="UP000193083">
    <property type="component" value="Unassembled WGS sequence"/>
</dbReference>
<name>A0A1X7P0J0_9HYPH</name>
<reference evidence="2 3" key="1">
    <citation type="submission" date="2017-04" db="EMBL/GenBank/DDBJ databases">
        <authorList>
            <person name="Afonso C.L."/>
            <person name="Miller P.J."/>
            <person name="Scott M.A."/>
            <person name="Spackman E."/>
            <person name="Goraichik I."/>
            <person name="Dimitrov K.M."/>
            <person name="Suarez D.L."/>
            <person name="Swayne D.E."/>
        </authorList>
    </citation>
    <scope>NUCLEOTIDE SEQUENCE [LARGE SCALE GENOMIC DNA]</scope>
    <source>
        <strain evidence="2 3">B5P</strain>
    </source>
</reference>
<organism evidence="2 3">
    <name type="scientific">Mesorhizobium australicum</name>
    <dbReference type="NCBI Taxonomy" id="536018"/>
    <lineage>
        <taxon>Bacteria</taxon>
        <taxon>Pseudomonadati</taxon>
        <taxon>Pseudomonadota</taxon>
        <taxon>Alphaproteobacteria</taxon>
        <taxon>Hyphomicrobiales</taxon>
        <taxon>Phyllobacteriaceae</taxon>
        <taxon>Mesorhizobium</taxon>
    </lineage>
</organism>
<feature type="signal peptide" evidence="1">
    <location>
        <begin position="1"/>
        <end position="40"/>
    </location>
</feature>
<dbReference type="NCBIfam" id="TIGR02301">
    <property type="entry name" value="TIGR02301 family protein"/>
    <property type="match status" value="1"/>
</dbReference>
<keyword evidence="1" id="KW-0732">Signal</keyword>
<feature type="chain" id="PRO_5012643277" evidence="1">
    <location>
        <begin position="41"/>
        <end position="140"/>
    </location>
</feature>